<dbReference type="PANTHER" id="PTHR30327:SF1">
    <property type="entry name" value="UPF0301 PROTEIN YQGE"/>
    <property type="match status" value="1"/>
</dbReference>
<proteinExistence type="inferred from homology"/>
<comment type="caution">
    <text evidence="3">The sequence shown here is derived from an EMBL/GenBank/DDBJ whole genome shotgun (WGS) entry which is preliminary data.</text>
</comment>
<dbReference type="AlphaFoldDB" id="A0A4Q7WZF4"/>
<accession>A0A4Q7WZF4</accession>
<evidence type="ECO:0000256" key="1">
    <source>
        <dbReference type="ARBA" id="ARBA00009600"/>
    </source>
</evidence>
<comment type="similarity">
    <text evidence="1 2">Belongs to the UPF0301 (AlgH) family.</text>
</comment>
<dbReference type="Pfam" id="PF02622">
    <property type="entry name" value="DUF179"/>
    <property type="match status" value="1"/>
</dbReference>
<dbReference type="Proteomes" id="UP000292027">
    <property type="component" value="Unassembled WGS sequence"/>
</dbReference>
<dbReference type="GO" id="GO:0005829">
    <property type="term" value="C:cytosol"/>
    <property type="evidence" value="ECO:0007669"/>
    <property type="project" value="TreeGrafter"/>
</dbReference>
<dbReference type="SUPFAM" id="SSF143456">
    <property type="entry name" value="VC0467-like"/>
    <property type="match status" value="1"/>
</dbReference>
<dbReference type="EMBL" id="SHKR01000012">
    <property type="protein sequence ID" value="RZU15962.1"/>
    <property type="molecule type" value="Genomic_DNA"/>
</dbReference>
<dbReference type="PANTHER" id="PTHR30327">
    <property type="entry name" value="UNCHARACTERIZED PROTEIN YQGE"/>
    <property type="match status" value="1"/>
</dbReference>
<protein>
    <recommendedName>
        <fullName evidence="2">UPF0301 protein EV645_3504</fullName>
    </recommendedName>
</protein>
<dbReference type="InterPro" id="IPR003774">
    <property type="entry name" value="AlgH-like"/>
</dbReference>
<keyword evidence="4" id="KW-1185">Reference proteome</keyword>
<dbReference type="OrthoDB" id="9807486at2"/>
<dbReference type="RefSeq" id="WP_130444911.1">
    <property type="nucleotide sequence ID" value="NZ_SHKR01000012.1"/>
</dbReference>
<name>A0A4Q7WZF4_9ACTN</name>
<evidence type="ECO:0000256" key="2">
    <source>
        <dbReference type="HAMAP-Rule" id="MF_00758"/>
    </source>
</evidence>
<sequence>MTVSTLTGSLLVATPLLDEPPFRRSVILLLDHDDDGALGVVVNRAADLAVNQVLPDWSTAVDEPGVLFMGGPVGTDSALAVAEVVESADPPGWRECFGRIGLVDLDVPPVLLEGAITRMRIFAGYAGWSSGQLEGEIAEGAWYVVESVPEDVFGHDPDTLWRRVLRRQNDQMAYLATYPDDPTMN</sequence>
<reference evidence="3 4" key="1">
    <citation type="journal article" date="2015" name="Stand. Genomic Sci.">
        <title>Genomic Encyclopedia of Bacterial and Archaeal Type Strains, Phase III: the genomes of soil and plant-associated and newly described type strains.</title>
        <authorList>
            <person name="Whitman W.B."/>
            <person name="Woyke T."/>
            <person name="Klenk H.P."/>
            <person name="Zhou Y."/>
            <person name="Lilburn T.G."/>
            <person name="Beck B.J."/>
            <person name="De Vos P."/>
            <person name="Vandamme P."/>
            <person name="Eisen J.A."/>
            <person name="Garrity G."/>
            <person name="Hugenholtz P."/>
            <person name="Kyrpides N.C."/>
        </authorList>
    </citation>
    <scope>NUCLEOTIDE SEQUENCE [LARGE SCALE GENOMIC DNA]</scope>
    <source>
        <strain evidence="3 4">VKM Ac-2540</strain>
    </source>
</reference>
<gene>
    <name evidence="3" type="ORF">EV645_3504</name>
</gene>
<dbReference type="HAMAP" id="MF_00758">
    <property type="entry name" value="UPF0301"/>
    <property type="match status" value="1"/>
</dbReference>
<dbReference type="Gene3D" id="3.40.1740.10">
    <property type="entry name" value="VC0467-like"/>
    <property type="match status" value="1"/>
</dbReference>
<evidence type="ECO:0000313" key="4">
    <source>
        <dbReference type="Proteomes" id="UP000292027"/>
    </source>
</evidence>
<evidence type="ECO:0000313" key="3">
    <source>
        <dbReference type="EMBL" id="RZU15962.1"/>
    </source>
</evidence>
<dbReference type="NCBIfam" id="NF001270">
    <property type="entry name" value="PRK00228.2-2"/>
    <property type="match status" value="1"/>
</dbReference>
<organism evidence="3 4">
    <name type="scientific">Kribbella rubisoli</name>
    <dbReference type="NCBI Taxonomy" id="3075929"/>
    <lineage>
        <taxon>Bacteria</taxon>
        <taxon>Bacillati</taxon>
        <taxon>Actinomycetota</taxon>
        <taxon>Actinomycetes</taxon>
        <taxon>Propionibacteriales</taxon>
        <taxon>Kribbellaceae</taxon>
        <taxon>Kribbella</taxon>
    </lineage>
</organism>